<organism evidence="1">
    <name type="scientific">Rhizophora mucronata</name>
    <name type="common">Asiatic mangrove</name>
    <dbReference type="NCBI Taxonomy" id="61149"/>
    <lineage>
        <taxon>Eukaryota</taxon>
        <taxon>Viridiplantae</taxon>
        <taxon>Streptophyta</taxon>
        <taxon>Embryophyta</taxon>
        <taxon>Tracheophyta</taxon>
        <taxon>Spermatophyta</taxon>
        <taxon>Magnoliopsida</taxon>
        <taxon>eudicotyledons</taxon>
        <taxon>Gunneridae</taxon>
        <taxon>Pentapetalae</taxon>
        <taxon>rosids</taxon>
        <taxon>fabids</taxon>
        <taxon>Malpighiales</taxon>
        <taxon>Rhizophoraceae</taxon>
        <taxon>Rhizophora</taxon>
    </lineage>
</organism>
<sequence length="36" mass="3936">MMMQIGFLVASMTSLPVTLAWLCPICSLFLGFLNVS</sequence>
<proteinExistence type="predicted"/>
<evidence type="ECO:0000313" key="1">
    <source>
        <dbReference type="EMBL" id="MBX43072.1"/>
    </source>
</evidence>
<reference evidence="1" key="1">
    <citation type="submission" date="2018-02" db="EMBL/GenBank/DDBJ databases">
        <title>Rhizophora mucronata_Transcriptome.</title>
        <authorList>
            <person name="Meera S.P."/>
            <person name="Sreeshan A."/>
            <person name="Augustine A."/>
        </authorList>
    </citation>
    <scope>NUCLEOTIDE SEQUENCE</scope>
    <source>
        <tissue evidence="1">Leaf</tissue>
    </source>
</reference>
<dbReference type="EMBL" id="GGEC01062588">
    <property type="protein sequence ID" value="MBX43072.1"/>
    <property type="molecule type" value="Transcribed_RNA"/>
</dbReference>
<accession>A0A2P2NKR9</accession>
<protein>
    <submittedName>
        <fullName evidence="1">Uncharacterized protein</fullName>
    </submittedName>
</protein>
<name>A0A2P2NKR9_RHIMU</name>
<dbReference type="AlphaFoldDB" id="A0A2P2NKR9"/>